<evidence type="ECO:0000313" key="2">
    <source>
        <dbReference type="Proteomes" id="UP001243375"/>
    </source>
</evidence>
<dbReference type="Proteomes" id="UP001243375">
    <property type="component" value="Unassembled WGS sequence"/>
</dbReference>
<protein>
    <submittedName>
        <fullName evidence="1">Uncharacterized protein</fullName>
    </submittedName>
</protein>
<keyword evidence="2" id="KW-1185">Reference proteome</keyword>
<name>A0ACC2WTP4_9TREE</name>
<accession>A0ACC2WTP4</accession>
<evidence type="ECO:0000313" key="1">
    <source>
        <dbReference type="EMBL" id="KAJ9114680.1"/>
    </source>
</evidence>
<gene>
    <name evidence="1" type="ORF">QFC22_005556</name>
</gene>
<comment type="caution">
    <text evidence="1">The sequence shown here is derived from an EMBL/GenBank/DDBJ whole genome shotgun (WGS) entry which is preliminary data.</text>
</comment>
<organism evidence="1 2">
    <name type="scientific">Naganishia vaughanmartiniae</name>
    <dbReference type="NCBI Taxonomy" id="1424756"/>
    <lineage>
        <taxon>Eukaryota</taxon>
        <taxon>Fungi</taxon>
        <taxon>Dikarya</taxon>
        <taxon>Basidiomycota</taxon>
        <taxon>Agaricomycotina</taxon>
        <taxon>Tremellomycetes</taxon>
        <taxon>Filobasidiales</taxon>
        <taxon>Filobasidiaceae</taxon>
        <taxon>Naganishia</taxon>
    </lineage>
</organism>
<dbReference type="EMBL" id="JASBWU010000018">
    <property type="protein sequence ID" value="KAJ9114680.1"/>
    <property type="molecule type" value="Genomic_DNA"/>
</dbReference>
<reference evidence="1" key="1">
    <citation type="submission" date="2023-04" db="EMBL/GenBank/DDBJ databases">
        <title>Draft Genome sequencing of Naganishia species isolated from polar environments using Oxford Nanopore Technology.</title>
        <authorList>
            <person name="Leo P."/>
            <person name="Venkateswaran K."/>
        </authorList>
    </citation>
    <scope>NUCLEOTIDE SEQUENCE</scope>
    <source>
        <strain evidence="1">MNA-CCFEE 5425</strain>
    </source>
</reference>
<proteinExistence type="predicted"/>
<sequence>MGVYTDADTACIRPLRQWPGIREDHWELKDITDPWLSISPHMFDLISQTASSSTPRRNETDEQESAPLSAVEKIRNRMDELKLDFWEPPALVVAVEFDYWGPRAKDSWTHWDYSRGMQIVQSTFMAQPGHPVLLDVLGRIMRDIQKGRATLGDEGKDEANPGKSGKLISEEKLLDILDFTGPGVFSDAVFRYLMARWGVQPGDLTQASGPVRVGDVLIYPLDSFTCWDAKYGEFKGEQKLVYHESVTMSFFVRLDEY</sequence>